<name>A0ABN3V222_9PSEU</name>
<keyword evidence="2" id="KW-0813">Transport</keyword>
<feature type="transmembrane region" description="Helical" evidence="7">
    <location>
        <begin position="20"/>
        <end position="42"/>
    </location>
</feature>
<feature type="transmembrane region" description="Helical" evidence="7">
    <location>
        <begin position="205"/>
        <end position="222"/>
    </location>
</feature>
<evidence type="ECO:0000256" key="2">
    <source>
        <dbReference type="ARBA" id="ARBA00022448"/>
    </source>
</evidence>
<feature type="transmembrane region" description="Helical" evidence="7">
    <location>
        <begin position="266"/>
        <end position="288"/>
    </location>
</feature>
<dbReference type="Pfam" id="PF07690">
    <property type="entry name" value="MFS_1"/>
    <property type="match status" value="1"/>
</dbReference>
<feature type="transmembrane region" description="Helical" evidence="7">
    <location>
        <begin position="84"/>
        <end position="110"/>
    </location>
</feature>
<gene>
    <name evidence="9" type="ORF">GCM10010470_04570</name>
</gene>
<feature type="transmembrane region" description="Helical" evidence="7">
    <location>
        <begin position="402"/>
        <end position="422"/>
    </location>
</feature>
<evidence type="ECO:0000256" key="3">
    <source>
        <dbReference type="ARBA" id="ARBA00022475"/>
    </source>
</evidence>
<keyword evidence="3" id="KW-1003">Cell membrane</keyword>
<feature type="transmembrane region" description="Helical" evidence="7">
    <location>
        <begin position="294"/>
        <end position="314"/>
    </location>
</feature>
<evidence type="ECO:0000256" key="7">
    <source>
        <dbReference type="SAM" id="Phobius"/>
    </source>
</evidence>
<evidence type="ECO:0000256" key="5">
    <source>
        <dbReference type="ARBA" id="ARBA00022989"/>
    </source>
</evidence>
<evidence type="ECO:0000313" key="9">
    <source>
        <dbReference type="EMBL" id="GAA2775473.1"/>
    </source>
</evidence>
<dbReference type="PANTHER" id="PTHR42718:SF46">
    <property type="entry name" value="BLR6921 PROTEIN"/>
    <property type="match status" value="1"/>
</dbReference>
<dbReference type="RefSeq" id="WP_344677631.1">
    <property type="nucleotide sequence ID" value="NZ_BAAAUX010000002.1"/>
</dbReference>
<dbReference type="PROSITE" id="PS00216">
    <property type="entry name" value="SUGAR_TRANSPORT_1"/>
    <property type="match status" value="1"/>
</dbReference>
<evidence type="ECO:0000259" key="8">
    <source>
        <dbReference type="PROSITE" id="PS50850"/>
    </source>
</evidence>
<evidence type="ECO:0000256" key="6">
    <source>
        <dbReference type="ARBA" id="ARBA00023136"/>
    </source>
</evidence>
<dbReference type="InterPro" id="IPR036259">
    <property type="entry name" value="MFS_trans_sf"/>
</dbReference>
<dbReference type="PANTHER" id="PTHR42718">
    <property type="entry name" value="MAJOR FACILITATOR SUPERFAMILY MULTIDRUG TRANSPORTER MFSC"/>
    <property type="match status" value="1"/>
</dbReference>
<feature type="transmembrane region" description="Helical" evidence="7">
    <location>
        <begin position="146"/>
        <end position="168"/>
    </location>
</feature>
<dbReference type="EMBL" id="BAAAUX010000002">
    <property type="protein sequence ID" value="GAA2775473.1"/>
    <property type="molecule type" value="Genomic_DNA"/>
</dbReference>
<organism evidence="9 10">
    <name type="scientific">Saccharopolyspora taberi</name>
    <dbReference type="NCBI Taxonomy" id="60895"/>
    <lineage>
        <taxon>Bacteria</taxon>
        <taxon>Bacillati</taxon>
        <taxon>Actinomycetota</taxon>
        <taxon>Actinomycetes</taxon>
        <taxon>Pseudonocardiales</taxon>
        <taxon>Pseudonocardiaceae</taxon>
        <taxon>Saccharopolyspora</taxon>
    </lineage>
</organism>
<feature type="domain" description="Major facilitator superfamily (MFS) profile" evidence="8">
    <location>
        <begin position="17"/>
        <end position="451"/>
    </location>
</feature>
<keyword evidence="4 7" id="KW-0812">Transmembrane</keyword>
<dbReference type="SUPFAM" id="SSF103473">
    <property type="entry name" value="MFS general substrate transporter"/>
    <property type="match status" value="1"/>
</dbReference>
<sequence length="452" mass="45566">MTTTAPTAGTAHRPWWGFTLISAAQLMVLLDTTIVNIALPWAQRDLGLTDGDRQWVVTAYMLAFGSLLLLGGRIADALGRRRSLLIGVIGFGLASAAGGAANGAVMLIAARAAQGAFAALLAPSTMALLAALFTGQRERARALGRFSAVAGAGGALGLVLGGVLVGYLDWRWCLYVNVPIAALVAVLTPVLLPDLPGHRGVRPDLIGAVLGIAGMAALIYGLDGGGSAGLLVAAVVLLAAFGVRQARAQQPLLPPRVVADRRRAGALSAVALVMAAMFGTMLVMTYQLQGVMGFSPLATGIAILPGSALTMLTASQVSGRLLPRTGARPLVVPGMLLTACGLVWLAQLTPDSTYLSAILPAQVLFGIGAGLVMTPSIGTALTGVAPEDSGVASALLSTAQQIGGSAGITLMNAVAAAAATQVHGHSMAAYWGAGLALAGAVLAALLLGRRAD</sequence>
<feature type="transmembrane region" description="Helical" evidence="7">
    <location>
        <begin position="326"/>
        <end position="346"/>
    </location>
</feature>
<feature type="transmembrane region" description="Helical" evidence="7">
    <location>
        <begin position="358"/>
        <end position="381"/>
    </location>
</feature>
<dbReference type="InterPro" id="IPR005829">
    <property type="entry name" value="Sugar_transporter_CS"/>
</dbReference>
<dbReference type="InterPro" id="IPR011701">
    <property type="entry name" value="MFS"/>
</dbReference>
<dbReference type="CDD" id="cd17321">
    <property type="entry name" value="MFS_MMR_MDR_like"/>
    <property type="match status" value="1"/>
</dbReference>
<dbReference type="Proteomes" id="UP001500979">
    <property type="component" value="Unassembled WGS sequence"/>
</dbReference>
<feature type="transmembrane region" description="Helical" evidence="7">
    <location>
        <begin position="116"/>
        <end position="134"/>
    </location>
</feature>
<reference evidence="9 10" key="1">
    <citation type="journal article" date="2019" name="Int. J. Syst. Evol. Microbiol.">
        <title>The Global Catalogue of Microorganisms (GCM) 10K type strain sequencing project: providing services to taxonomists for standard genome sequencing and annotation.</title>
        <authorList>
            <consortium name="The Broad Institute Genomics Platform"/>
            <consortium name="The Broad Institute Genome Sequencing Center for Infectious Disease"/>
            <person name="Wu L."/>
            <person name="Ma J."/>
        </authorList>
    </citation>
    <scope>NUCLEOTIDE SEQUENCE [LARGE SCALE GENOMIC DNA]</scope>
    <source>
        <strain evidence="9 10">JCM 9383</strain>
    </source>
</reference>
<feature type="transmembrane region" description="Helical" evidence="7">
    <location>
        <begin position="54"/>
        <end position="72"/>
    </location>
</feature>
<keyword evidence="6 7" id="KW-0472">Membrane</keyword>
<evidence type="ECO:0000313" key="10">
    <source>
        <dbReference type="Proteomes" id="UP001500979"/>
    </source>
</evidence>
<keyword evidence="10" id="KW-1185">Reference proteome</keyword>
<accession>A0ABN3V222</accession>
<dbReference type="Gene3D" id="1.20.1250.20">
    <property type="entry name" value="MFS general substrate transporter like domains"/>
    <property type="match status" value="1"/>
</dbReference>
<comment type="subcellular location">
    <subcellularLocation>
        <location evidence="1">Cell membrane</location>
        <topology evidence="1">Multi-pass membrane protein</topology>
    </subcellularLocation>
</comment>
<feature type="transmembrane region" description="Helical" evidence="7">
    <location>
        <begin position="428"/>
        <end position="448"/>
    </location>
</feature>
<dbReference type="InterPro" id="IPR020846">
    <property type="entry name" value="MFS_dom"/>
</dbReference>
<feature type="transmembrane region" description="Helical" evidence="7">
    <location>
        <begin position="174"/>
        <end position="193"/>
    </location>
</feature>
<feature type="transmembrane region" description="Helical" evidence="7">
    <location>
        <begin position="228"/>
        <end position="246"/>
    </location>
</feature>
<proteinExistence type="predicted"/>
<evidence type="ECO:0000256" key="4">
    <source>
        <dbReference type="ARBA" id="ARBA00022692"/>
    </source>
</evidence>
<protein>
    <submittedName>
        <fullName evidence="9">MFS transporter</fullName>
    </submittedName>
</protein>
<evidence type="ECO:0000256" key="1">
    <source>
        <dbReference type="ARBA" id="ARBA00004651"/>
    </source>
</evidence>
<dbReference type="PROSITE" id="PS50850">
    <property type="entry name" value="MFS"/>
    <property type="match status" value="1"/>
</dbReference>
<keyword evidence="5 7" id="KW-1133">Transmembrane helix</keyword>
<dbReference type="Gene3D" id="1.20.1720.10">
    <property type="entry name" value="Multidrug resistance protein D"/>
    <property type="match status" value="1"/>
</dbReference>
<comment type="caution">
    <text evidence="9">The sequence shown here is derived from an EMBL/GenBank/DDBJ whole genome shotgun (WGS) entry which is preliminary data.</text>
</comment>